<organism evidence="1 2">
    <name type="scientific">Candidatus Kaiserbacteria bacterium RIFCSPHIGHO2_01_FULL_54_36</name>
    <dbReference type="NCBI Taxonomy" id="1798482"/>
    <lineage>
        <taxon>Bacteria</taxon>
        <taxon>Candidatus Kaiseribacteriota</taxon>
    </lineage>
</organism>
<protein>
    <submittedName>
        <fullName evidence="1">Uncharacterized protein</fullName>
    </submittedName>
</protein>
<sequence>MEKISRSAGSALYRLSPLPHTECYIFTTPESRSICNDPLVYGVTYTNALKHAVTKALQLFGDADIAIGEESHALILHILRGGLNFGIRDALFDVYGWSSTTSAFISSQRVFKNLEGWQISENSYRKMPGVDEADVIFGDVVATGVSLRHAIQKLITEAREAGATYRSLTFFTIGAVESERIIADAAALCAELFPNFKGARVVYLEGIFGVPDAHSPLSISMPGTDLLRSPAELAPEFIASQKDSLSYALERCVIYDAGSRAFEPHTYLADVEDYWKRVAALGNTGTSVFDYLKERFPADERLSDAAFERTYASPDSLAKLAEERVALLRKSL</sequence>
<accession>A0A1F6CQK7</accession>
<dbReference type="AlphaFoldDB" id="A0A1F6CQK7"/>
<dbReference type="Proteomes" id="UP000178370">
    <property type="component" value="Unassembled WGS sequence"/>
</dbReference>
<reference evidence="1 2" key="1">
    <citation type="journal article" date="2016" name="Nat. Commun.">
        <title>Thousands of microbial genomes shed light on interconnected biogeochemical processes in an aquifer system.</title>
        <authorList>
            <person name="Anantharaman K."/>
            <person name="Brown C.T."/>
            <person name="Hug L.A."/>
            <person name="Sharon I."/>
            <person name="Castelle C.J."/>
            <person name="Probst A.J."/>
            <person name="Thomas B.C."/>
            <person name="Singh A."/>
            <person name="Wilkins M.J."/>
            <person name="Karaoz U."/>
            <person name="Brodie E.L."/>
            <person name="Williams K.H."/>
            <person name="Hubbard S.S."/>
            <person name="Banfield J.F."/>
        </authorList>
    </citation>
    <scope>NUCLEOTIDE SEQUENCE [LARGE SCALE GENOMIC DNA]</scope>
</reference>
<gene>
    <name evidence="1" type="ORF">A2763_01185</name>
</gene>
<evidence type="ECO:0000313" key="1">
    <source>
        <dbReference type="EMBL" id="OGG51152.1"/>
    </source>
</evidence>
<dbReference type="EMBL" id="MFKV01000001">
    <property type="protein sequence ID" value="OGG51152.1"/>
    <property type="molecule type" value="Genomic_DNA"/>
</dbReference>
<proteinExistence type="predicted"/>
<comment type="caution">
    <text evidence="1">The sequence shown here is derived from an EMBL/GenBank/DDBJ whole genome shotgun (WGS) entry which is preliminary data.</text>
</comment>
<name>A0A1F6CQK7_9BACT</name>
<dbReference type="STRING" id="1798482.A2763_01185"/>
<evidence type="ECO:0000313" key="2">
    <source>
        <dbReference type="Proteomes" id="UP000178370"/>
    </source>
</evidence>